<dbReference type="EMBL" id="SMBK01000028">
    <property type="protein sequence ID" value="TCU31410.1"/>
    <property type="molecule type" value="Genomic_DNA"/>
</dbReference>
<proteinExistence type="predicted"/>
<dbReference type="RefSeq" id="WP_132554316.1">
    <property type="nucleotide sequence ID" value="NZ_SMBK01000028.1"/>
</dbReference>
<evidence type="ECO:0000313" key="1">
    <source>
        <dbReference type="EMBL" id="TCU31410.1"/>
    </source>
</evidence>
<sequence length="115" mass="13038">MNDPSFLSYSSETSAQQLDDDNLKIDPVYGFELVAGMADELAYEATEEAAYKAALAHRQELLARDGLKFKEPTAIYKVWLKPIHAALLLDVMNFPDERADHRLVKRKQRIGLVTE</sequence>
<accession>A0A4R3R808</accession>
<protein>
    <submittedName>
        <fullName evidence="1">Uncharacterized protein</fullName>
    </submittedName>
</protein>
<name>A0A4R3R808_9HYPH</name>
<reference evidence="1 2" key="1">
    <citation type="submission" date="2019-03" db="EMBL/GenBank/DDBJ databases">
        <title>Genomic Encyclopedia of Type Strains, Phase IV (KMG-V): Genome sequencing to study the core and pangenomes of soil and plant-associated prokaryotes.</title>
        <authorList>
            <person name="Whitman W."/>
        </authorList>
    </citation>
    <scope>NUCLEOTIDE SEQUENCE [LARGE SCALE GENOMIC DNA]</scope>
    <source>
        <strain evidence="1 2">IE4868</strain>
    </source>
</reference>
<organism evidence="1 2">
    <name type="scientific">Rhizobium azibense</name>
    <dbReference type="NCBI Taxonomy" id="1136135"/>
    <lineage>
        <taxon>Bacteria</taxon>
        <taxon>Pseudomonadati</taxon>
        <taxon>Pseudomonadota</taxon>
        <taxon>Alphaproteobacteria</taxon>
        <taxon>Hyphomicrobiales</taxon>
        <taxon>Rhizobiaceae</taxon>
        <taxon>Rhizobium/Agrobacterium group</taxon>
        <taxon>Rhizobium</taxon>
    </lineage>
</organism>
<gene>
    <name evidence="1" type="ORF">EV129_12836</name>
</gene>
<dbReference type="AlphaFoldDB" id="A0A4R3R808"/>
<dbReference type="Proteomes" id="UP000295507">
    <property type="component" value="Unassembled WGS sequence"/>
</dbReference>
<evidence type="ECO:0000313" key="2">
    <source>
        <dbReference type="Proteomes" id="UP000295507"/>
    </source>
</evidence>
<comment type="caution">
    <text evidence="1">The sequence shown here is derived from an EMBL/GenBank/DDBJ whole genome shotgun (WGS) entry which is preliminary data.</text>
</comment>